<name>A0A8W8MUZ5_MAGGI</name>
<evidence type="ECO:0000256" key="3">
    <source>
        <dbReference type="ARBA" id="ARBA00022898"/>
    </source>
</evidence>
<evidence type="ECO:0000256" key="6">
    <source>
        <dbReference type="ARBA" id="ARBA00042605"/>
    </source>
</evidence>
<evidence type="ECO:0000256" key="7">
    <source>
        <dbReference type="ARBA" id="ARBA00049406"/>
    </source>
</evidence>
<dbReference type="InterPro" id="IPR000634">
    <property type="entry name" value="Ser/Thr_deHydtase_PyrdxlP-BS"/>
</dbReference>
<dbReference type="InterPro" id="IPR001926">
    <property type="entry name" value="TrpB-like_PALP"/>
</dbReference>
<dbReference type="AlphaFoldDB" id="A0A8W8MUZ5"/>
<dbReference type="Proteomes" id="UP000005408">
    <property type="component" value="Unassembled WGS sequence"/>
</dbReference>
<evidence type="ECO:0000256" key="4">
    <source>
        <dbReference type="ARBA" id="ARBA00023239"/>
    </source>
</evidence>
<sequence length="352" mass="38268">MECDPTSIKTEPPFTDYDAQLTAYRETMESLVQRTLEAHGRIQQYIYKTPLTYSIPLSKQSIDCKVFIKLESEQLTGSFKIRGAFNKLLKLSSAGDVVKHSGIITASSGNHGMACVEAGGTLGIPVTVYCQRGVDEHKKQALLDRGVRVVLHGNDCVEAENEARAAAMREQKEYVSPYNDVDVIAGQGTIGKEILESCPDVDCILVPVGGGGLISGIARYVKQVRPSVEIIGCQPQNSKVMFESVKAGRIVLEESLDTLSEGTAGGVEENSITFPLCAEYVDDWILVDEEEIGKAIIFMLQHHHKVVEGAAGMTLGAYMKNPERFSGKKVVVVACGGNIGIDKLKHLLSLYT</sequence>
<dbReference type="EnsemblMetazoa" id="G35182.2">
    <property type="protein sequence ID" value="G35182.2:cds"/>
    <property type="gene ID" value="G35182"/>
</dbReference>
<keyword evidence="10" id="KW-1185">Reference proteome</keyword>
<comment type="catalytic activity">
    <reaction evidence="7">
        <text>L-serine = pyruvate + NH4(+)</text>
        <dbReference type="Rhea" id="RHEA:19169"/>
        <dbReference type="ChEBI" id="CHEBI:15361"/>
        <dbReference type="ChEBI" id="CHEBI:28938"/>
        <dbReference type="ChEBI" id="CHEBI:33384"/>
        <dbReference type="EC" id="4.3.1.17"/>
    </reaction>
</comment>
<dbReference type="EnsemblMetazoa" id="G35182.1">
    <property type="protein sequence ID" value="G35182.1:cds"/>
    <property type="gene ID" value="G35182"/>
</dbReference>
<dbReference type="GO" id="GO:0004794">
    <property type="term" value="F:threonine deaminase activity"/>
    <property type="evidence" value="ECO:0007669"/>
    <property type="project" value="TreeGrafter"/>
</dbReference>
<dbReference type="EC" id="4.3.1.17" evidence="2"/>
<feature type="domain" description="Tryptophan synthase beta chain-like PALP" evidence="8">
    <location>
        <begin position="42"/>
        <end position="336"/>
    </location>
</feature>
<dbReference type="PANTHER" id="PTHR48078:SF6">
    <property type="entry name" value="L-THREONINE DEHYDRATASE CATABOLIC TDCB"/>
    <property type="match status" value="1"/>
</dbReference>
<evidence type="ECO:0000256" key="5">
    <source>
        <dbReference type="ARBA" id="ARBA00041766"/>
    </source>
</evidence>
<dbReference type="CDD" id="cd01562">
    <property type="entry name" value="Thr-dehyd"/>
    <property type="match status" value="1"/>
</dbReference>
<dbReference type="SUPFAM" id="SSF53686">
    <property type="entry name" value="Tryptophan synthase beta subunit-like PLP-dependent enzymes"/>
    <property type="match status" value="1"/>
</dbReference>
<accession>A0A8W8MUZ5</accession>
<keyword evidence="3" id="KW-0663">Pyridoxal phosphate</keyword>
<dbReference type="GO" id="GO:0003941">
    <property type="term" value="F:L-serine ammonia-lyase activity"/>
    <property type="evidence" value="ECO:0007669"/>
    <property type="project" value="UniProtKB-EC"/>
</dbReference>
<dbReference type="PROSITE" id="PS00165">
    <property type="entry name" value="DEHYDRATASE_SER_THR"/>
    <property type="match status" value="1"/>
</dbReference>
<dbReference type="Gene3D" id="3.40.50.1100">
    <property type="match status" value="2"/>
</dbReference>
<dbReference type="PANTHER" id="PTHR48078">
    <property type="entry name" value="THREONINE DEHYDRATASE, MITOCHONDRIAL-RELATED"/>
    <property type="match status" value="1"/>
</dbReference>
<evidence type="ECO:0000313" key="9">
    <source>
        <dbReference type="EnsemblMetazoa" id="G35182.2:cds"/>
    </source>
</evidence>
<proteinExistence type="predicted"/>
<evidence type="ECO:0000256" key="1">
    <source>
        <dbReference type="ARBA" id="ARBA00001933"/>
    </source>
</evidence>
<keyword evidence="4" id="KW-0456">Lyase</keyword>
<evidence type="ECO:0000256" key="2">
    <source>
        <dbReference type="ARBA" id="ARBA00012093"/>
    </source>
</evidence>
<dbReference type="InterPro" id="IPR050147">
    <property type="entry name" value="Ser/Thr_Dehydratase"/>
</dbReference>
<evidence type="ECO:0000313" key="10">
    <source>
        <dbReference type="Proteomes" id="UP000005408"/>
    </source>
</evidence>
<dbReference type="GO" id="GO:0006567">
    <property type="term" value="P:L-threonine catabolic process"/>
    <property type="evidence" value="ECO:0007669"/>
    <property type="project" value="TreeGrafter"/>
</dbReference>
<dbReference type="GO" id="GO:0006565">
    <property type="term" value="P:L-serine catabolic process"/>
    <property type="evidence" value="ECO:0007669"/>
    <property type="project" value="TreeGrafter"/>
</dbReference>
<protein>
    <recommendedName>
        <fullName evidence="2">L-serine ammonia-lyase</fullName>
        <ecNumber evidence="2">4.3.1.17</ecNumber>
    </recommendedName>
    <alternativeName>
        <fullName evidence="5">L-serine deaminase</fullName>
    </alternativeName>
    <alternativeName>
        <fullName evidence="6">L-threonine dehydratase</fullName>
    </alternativeName>
</protein>
<dbReference type="Pfam" id="PF00291">
    <property type="entry name" value="PALP"/>
    <property type="match status" value="1"/>
</dbReference>
<reference evidence="9" key="1">
    <citation type="submission" date="2022-08" db="UniProtKB">
        <authorList>
            <consortium name="EnsemblMetazoa"/>
        </authorList>
    </citation>
    <scope>IDENTIFICATION</scope>
    <source>
        <strain evidence="9">05x7-T-G4-1.051#20</strain>
    </source>
</reference>
<evidence type="ECO:0000259" key="8">
    <source>
        <dbReference type="Pfam" id="PF00291"/>
    </source>
</evidence>
<organism evidence="9 10">
    <name type="scientific">Magallana gigas</name>
    <name type="common">Pacific oyster</name>
    <name type="synonym">Crassostrea gigas</name>
    <dbReference type="NCBI Taxonomy" id="29159"/>
    <lineage>
        <taxon>Eukaryota</taxon>
        <taxon>Metazoa</taxon>
        <taxon>Spiralia</taxon>
        <taxon>Lophotrochozoa</taxon>
        <taxon>Mollusca</taxon>
        <taxon>Bivalvia</taxon>
        <taxon>Autobranchia</taxon>
        <taxon>Pteriomorphia</taxon>
        <taxon>Ostreida</taxon>
        <taxon>Ostreoidea</taxon>
        <taxon>Ostreidae</taxon>
        <taxon>Magallana</taxon>
    </lineage>
</organism>
<dbReference type="InterPro" id="IPR036052">
    <property type="entry name" value="TrpB-like_PALP_sf"/>
</dbReference>
<dbReference type="NCBIfam" id="NF005292">
    <property type="entry name" value="PRK06815.1"/>
    <property type="match status" value="1"/>
</dbReference>
<comment type="cofactor">
    <cofactor evidence="1">
        <name>pyridoxal 5'-phosphate</name>
        <dbReference type="ChEBI" id="CHEBI:597326"/>
    </cofactor>
</comment>
<dbReference type="GO" id="GO:0009097">
    <property type="term" value="P:isoleucine biosynthetic process"/>
    <property type="evidence" value="ECO:0007669"/>
    <property type="project" value="TreeGrafter"/>
</dbReference>
<dbReference type="GO" id="GO:0030170">
    <property type="term" value="F:pyridoxal phosphate binding"/>
    <property type="evidence" value="ECO:0007669"/>
    <property type="project" value="InterPro"/>
</dbReference>